<sequence length="450" mass="46444">MPDDSLPDDSMTHGAMTVPVIALSELVSRPVPVPRLQLARGVGSKVRASLDIPAAVAGALGPALERVQVGESVAVGVGSRGIARLQETVLAVLEVLRAQGARPFIVPAMGSHGGATPGGQLAVLADLGITEESTGVPIRASMDTRVVGSTDELEVHVSEAACQADHVLVINRIKSHTSFSGQIESGLAKMVAIGLGKQRGAEELHRLGPLHLERRILASCAVVTSSLPVLGGLAVVESRHKDVDEIAFLAGDQIGGPAEAELLARARAQEARLPFDQIDVLIVDRMGKEISGTGMDTNVIGRRMVRGSPEPPGVEVTNIVVLEVSEGSEGNAVGIGLADFLPVSAMANVDLRATYANALTAGLQGVQRAQVPIVLATARDAVCAALLTAGLKDLSEARIVRIRSTLALDELMVSAPLLATSPGIGAVAGIPEAPLFDGEGAIRPWPTTTS</sequence>
<dbReference type="Gene3D" id="3.40.50.11440">
    <property type="match status" value="1"/>
</dbReference>
<protein>
    <submittedName>
        <fullName evidence="1">Uncharacterized protein</fullName>
    </submittedName>
</protein>
<accession>A0A2P2C9X0</accession>
<reference evidence="1" key="1">
    <citation type="submission" date="2015-08" db="EMBL/GenBank/DDBJ databases">
        <authorList>
            <person name="Babu N.S."/>
            <person name="Beckwith C.J."/>
            <person name="Beseler K.G."/>
            <person name="Brison A."/>
            <person name="Carone J.V."/>
            <person name="Caskin T.P."/>
            <person name="Diamond M."/>
            <person name="Durham M.E."/>
            <person name="Foxe J.M."/>
            <person name="Go M."/>
            <person name="Henderson B.A."/>
            <person name="Jones I.B."/>
            <person name="McGettigan J.A."/>
            <person name="Micheletti S.J."/>
            <person name="Nasrallah M.E."/>
            <person name="Ortiz D."/>
            <person name="Piller C.R."/>
            <person name="Privatt S.R."/>
            <person name="Schneider S.L."/>
            <person name="Sharp S."/>
            <person name="Smith T.C."/>
            <person name="Stanton J.D."/>
            <person name="Ullery H.E."/>
            <person name="Wilson R.J."/>
            <person name="Serrano M.G."/>
            <person name="Buck G."/>
            <person name="Lee V."/>
            <person name="Wang Y."/>
            <person name="Carvalho R."/>
            <person name="Voegtly L."/>
            <person name="Shi R."/>
            <person name="Duckworth R."/>
            <person name="Johnson A."/>
            <person name="Loviza R."/>
            <person name="Walstead R."/>
            <person name="Shah Z."/>
            <person name="Kiflezghi M."/>
            <person name="Wade K."/>
            <person name="Ball S.L."/>
            <person name="Bradley K.W."/>
            <person name="Asai D.J."/>
            <person name="Bowman C.A."/>
            <person name="Russell D.A."/>
            <person name="Pope W.H."/>
            <person name="Jacobs-Sera D."/>
            <person name="Hendrix R.W."/>
            <person name="Hatfull G.F."/>
        </authorList>
    </citation>
    <scope>NUCLEOTIDE SEQUENCE</scope>
</reference>
<proteinExistence type="predicted"/>
<dbReference type="EMBL" id="CZKA01000050">
    <property type="protein sequence ID" value="CUR58797.1"/>
    <property type="molecule type" value="Genomic_DNA"/>
</dbReference>
<name>A0A2P2C9X0_9ZZZZ</name>
<gene>
    <name evidence="1" type="ORF">NOCA2540049</name>
</gene>
<dbReference type="AlphaFoldDB" id="A0A2P2C9X0"/>
<evidence type="ECO:0000313" key="1">
    <source>
        <dbReference type="EMBL" id="CUR58797.1"/>
    </source>
</evidence>
<organism evidence="1">
    <name type="scientific">metagenome</name>
    <dbReference type="NCBI Taxonomy" id="256318"/>
    <lineage>
        <taxon>unclassified sequences</taxon>
        <taxon>metagenomes</taxon>
    </lineage>
</organism>